<dbReference type="Pfam" id="PF00583">
    <property type="entry name" value="Acetyltransf_1"/>
    <property type="match status" value="1"/>
</dbReference>
<name>A0AA38Y2A3_9EURO</name>
<dbReference type="PANTHER" id="PTHR42918">
    <property type="entry name" value="LYSYL-TRNA SYNTHETASE"/>
    <property type="match status" value="1"/>
</dbReference>
<evidence type="ECO:0000259" key="6">
    <source>
        <dbReference type="PROSITE" id="PS51186"/>
    </source>
</evidence>
<accession>A0AA38Y2A3</accession>
<evidence type="ECO:0000256" key="4">
    <source>
        <dbReference type="ARBA" id="ARBA00022840"/>
    </source>
</evidence>
<dbReference type="InterPro" id="IPR004364">
    <property type="entry name" value="Aa-tRNA-synt_II"/>
</dbReference>
<feature type="domain" description="N-acetyltransferase" evidence="6">
    <location>
        <begin position="6"/>
        <end position="167"/>
    </location>
</feature>
<evidence type="ECO:0000259" key="5">
    <source>
        <dbReference type="PROSITE" id="PS50862"/>
    </source>
</evidence>
<dbReference type="NCBIfam" id="NF006828">
    <property type="entry name" value="PRK09350.1"/>
    <property type="match status" value="1"/>
</dbReference>
<dbReference type="GO" id="GO:0016747">
    <property type="term" value="F:acyltransferase activity, transferring groups other than amino-acyl groups"/>
    <property type="evidence" value="ECO:0007669"/>
    <property type="project" value="InterPro"/>
</dbReference>
<evidence type="ECO:0008006" key="8">
    <source>
        <dbReference type="Google" id="ProtNLM"/>
    </source>
</evidence>
<dbReference type="PROSITE" id="PS51186">
    <property type="entry name" value="GNAT"/>
    <property type="match status" value="1"/>
</dbReference>
<keyword evidence="3" id="KW-0547">Nucleotide-binding</keyword>
<dbReference type="EMBL" id="JAPDRN010000049">
    <property type="protein sequence ID" value="KAJ9633099.1"/>
    <property type="molecule type" value="Genomic_DNA"/>
</dbReference>
<comment type="caution">
    <text evidence="7">The sequence shown here is derived from an EMBL/GenBank/DDBJ whole genome shotgun (WGS) entry which is preliminary data.</text>
</comment>
<dbReference type="Gene3D" id="3.40.630.30">
    <property type="match status" value="1"/>
</dbReference>
<dbReference type="Gene3D" id="3.30.930.10">
    <property type="entry name" value="Bira Bifunctional Protein, Domain 2"/>
    <property type="match status" value="1"/>
</dbReference>
<proteinExistence type="predicted"/>
<sequence>MQTAPLDFRLATRADEELLIALMRDFYAEDKIEFDDSRVRRGVDALLADPRNGEVLLWLDEAAVVVGYAVIAMGFSLEQGGHFMLLDELYLSHRARGRGRGKRALAICEQRARGRGVSRLRLEVNHHNELARRLYLASGYIDDTRDLLTLPLDHPRPEGILLQQRATLNALVRRFFAERGVLEVETPILSVAGNTEPNIDSFHTDFSGHVDAGGRRRWLRTSPEFPLKRLLAAGVGDCYELGRVFRNGEAGGRHNPEFTMLEWYRLGWDHHRLLQETAELVGQALALVGRSATLRVLSYRELFQQHVGVDPFDADESALRAALGEVHIDPVGLTRDDWLDLLMTHRIQPHFDDAVMTVVHDWPASQAALARIRAGTPPLAERFELYLGAVELANGYHELNDAAEQRARFQHDLQRRHARGQVQPALDEALLRALPSMPACAGVAVGIDRLLMAMHRTPRIADVLAFDFAHA</sequence>
<dbReference type="SUPFAM" id="SSF55729">
    <property type="entry name" value="Acyl-CoA N-acyltransferases (Nat)"/>
    <property type="match status" value="1"/>
</dbReference>
<dbReference type="GO" id="GO:0005524">
    <property type="term" value="F:ATP binding"/>
    <property type="evidence" value="ECO:0007669"/>
    <property type="project" value="UniProtKB-KW"/>
</dbReference>
<dbReference type="FunFam" id="3.30.930.10:FF:000017">
    <property type="entry name" value="Elongation factor P--(R)-beta-lysine ligase"/>
    <property type="match status" value="1"/>
</dbReference>
<protein>
    <recommendedName>
        <fullName evidence="8">Lysyl-tRNA synthetase</fullName>
    </recommendedName>
</protein>
<dbReference type="GO" id="GO:0004824">
    <property type="term" value="F:lysine-tRNA ligase activity"/>
    <property type="evidence" value="ECO:0007669"/>
    <property type="project" value="InterPro"/>
</dbReference>
<dbReference type="InterPro" id="IPR004525">
    <property type="entry name" value="EpmA"/>
</dbReference>
<evidence type="ECO:0000256" key="2">
    <source>
        <dbReference type="ARBA" id="ARBA00022598"/>
    </source>
</evidence>
<dbReference type="InterPro" id="IPR000182">
    <property type="entry name" value="GNAT_dom"/>
</dbReference>
<keyword evidence="2" id="KW-0436">Ligase</keyword>
<dbReference type="AlphaFoldDB" id="A0AA38Y2A3"/>
<keyword evidence="4" id="KW-0067">ATP-binding</keyword>
<dbReference type="InterPro" id="IPR045864">
    <property type="entry name" value="aa-tRNA-synth_II/BPL/LPL"/>
</dbReference>
<dbReference type="InterPro" id="IPR016181">
    <property type="entry name" value="Acyl_CoA_acyltransferase"/>
</dbReference>
<evidence type="ECO:0000256" key="3">
    <source>
        <dbReference type="ARBA" id="ARBA00022741"/>
    </source>
</evidence>
<dbReference type="InterPro" id="IPR006195">
    <property type="entry name" value="aa-tRNA-synth_II"/>
</dbReference>
<gene>
    <name evidence="7" type="ORF">H2204_007244</name>
</gene>
<dbReference type="PRINTS" id="PR00982">
    <property type="entry name" value="TRNASYNTHLYS"/>
</dbReference>
<dbReference type="PROSITE" id="PS50862">
    <property type="entry name" value="AA_TRNA_LIGASE_II"/>
    <property type="match status" value="1"/>
</dbReference>
<evidence type="ECO:0000313" key="7">
    <source>
        <dbReference type="EMBL" id="KAJ9633099.1"/>
    </source>
</evidence>
<dbReference type="InterPro" id="IPR018149">
    <property type="entry name" value="Lys-tRNA-synth_II_C"/>
</dbReference>
<dbReference type="SUPFAM" id="SSF55681">
    <property type="entry name" value="Class II aaRS and biotin synthetases"/>
    <property type="match status" value="1"/>
</dbReference>
<reference evidence="7" key="1">
    <citation type="submission" date="2022-10" db="EMBL/GenBank/DDBJ databases">
        <title>Culturing micro-colonial fungi from biological soil crusts in the Mojave desert and describing Neophaeococcomyces mojavensis, and introducing the new genera and species Taxawa tesnikishii.</title>
        <authorList>
            <person name="Kurbessoian T."/>
            <person name="Stajich J.E."/>
        </authorList>
    </citation>
    <scope>NUCLEOTIDE SEQUENCE</scope>
    <source>
        <strain evidence="7">TK_35</strain>
    </source>
</reference>
<dbReference type="GO" id="GO:0006430">
    <property type="term" value="P:lysyl-tRNA aminoacylation"/>
    <property type="evidence" value="ECO:0007669"/>
    <property type="project" value="InterPro"/>
</dbReference>
<comment type="subunit">
    <text evidence="1">Homodimer.</text>
</comment>
<feature type="domain" description="Aminoacyl-transfer RNA synthetases class-II family profile" evidence="5">
    <location>
        <begin position="168"/>
        <end position="462"/>
    </location>
</feature>
<dbReference type="NCBIfam" id="TIGR00462">
    <property type="entry name" value="genX"/>
    <property type="match status" value="1"/>
</dbReference>
<evidence type="ECO:0000256" key="1">
    <source>
        <dbReference type="ARBA" id="ARBA00011738"/>
    </source>
</evidence>
<dbReference type="GO" id="GO:0000049">
    <property type="term" value="F:tRNA binding"/>
    <property type="evidence" value="ECO:0007669"/>
    <property type="project" value="TreeGrafter"/>
</dbReference>
<dbReference type="Pfam" id="PF00152">
    <property type="entry name" value="tRNA-synt_2"/>
    <property type="match status" value="1"/>
</dbReference>
<organism evidence="7">
    <name type="scientific">Knufia peltigerae</name>
    <dbReference type="NCBI Taxonomy" id="1002370"/>
    <lineage>
        <taxon>Eukaryota</taxon>
        <taxon>Fungi</taxon>
        <taxon>Dikarya</taxon>
        <taxon>Ascomycota</taxon>
        <taxon>Pezizomycotina</taxon>
        <taxon>Eurotiomycetes</taxon>
        <taxon>Chaetothyriomycetidae</taxon>
        <taxon>Chaetothyriales</taxon>
        <taxon>Trichomeriaceae</taxon>
        <taxon>Knufia</taxon>
    </lineage>
</organism>
<dbReference type="PANTHER" id="PTHR42918:SF6">
    <property type="entry name" value="ELONGATION FACTOR P--(R)-BETA-LYSINE LIGASE"/>
    <property type="match status" value="1"/>
</dbReference>
<dbReference type="GO" id="GO:0005829">
    <property type="term" value="C:cytosol"/>
    <property type="evidence" value="ECO:0007669"/>
    <property type="project" value="TreeGrafter"/>
</dbReference>